<protein>
    <submittedName>
        <fullName evidence="3">Uncharacterized protein</fullName>
    </submittedName>
</protein>
<name>A0AAV3PZ50_LITER</name>
<feature type="transmembrane region" description="Helical" evidence="2">
    <location>
        <begin position="185"/>
        <end position="209"/>
    </location>
</feature>
<evidence type="ECO:0000256" key="1">
    <source>
        <dbReference type="SAM" id="MobiDB-lite"/>
    </source>
</evidence>
<evidence type="ECO:0000313" key="3">
    <source>
        <dbReference type="EMBL" id="GAA0156227.1"/>
    </source>
</evidence>
<feature type="compositionally biased region" description="Low complexity" evidence="1">
    <location>
        <begin position="20"/>
        <end position="39"/>
    </location>
</feature>
<organism evidence="3 4">
    <name type="scientific">Lithospermum erythrorhizon</name>
    <name type="common">Purple gromwell</name>
    <name type="synonym">Lithospermum officinale var. erythrorhizon</name>
    <dbReference type="NCBI Taxonomy" id="34254"/>
    <lineage>
        <taxon>Eukaryota</taxon>
        <taxon>Viridiplantae</taxon>
        <taxon>Streptophyta</taxon>
        <taxon>Embryophyta</taxon>
        <taxon>Tracheophyta</taxon>
        <taxon>Spermatophyta</taxon>
        <taxon>Magnoliopsida</taxon>
        <taxon>eudicotyledons</taxon>
        <taxon>Gunneridae</taxon>
        <taxon>Pentapetalae</taxon>
        <taxon>asterids</taxon>
        <taxon>lamiids</taxon>
        <taxon>Boraginales</taxon>
        <taxon>Boraginaceae</taxon>
        <taxon>Boraginoideae</taxon>
        <taxon>Lithospermeae</taxon>
        <taxon>Lithospermum</taxon>
    </lineage>
</organism>
<dbReference type="Proteomes" id="UP001454036">
    <property type="component" value="Unassembled WGS sequence"/>
</dbReference>
<dbReference type="AlphaFoldDB" id="A0AAV3PZ50"/>
<proteinExistence type="predicted"/>
<keyword evidence="2" id="KW-0472">Membrane</keyword>
<evidence type="ECO:0000256" key="2">
    <source>
        <dbReference type="SAM" id="Phobius"/>
    </source>
</evidence>
<sequence>MSDSTNSRPKGQGYNSDARSSPSPQISSSLESLLENGSSRPLQVTPLASRAPSISRHPPQAKAVRANLNRCGSKLSEKDLVDLRVAGLFPPADANPGAMEALIVSYSVPDHVPPSPPAAPVVATKQSPMRRVFPFPFFFIILPPLVHKLMNFSYDRPPSLEPVVVGSSSEEDEALSPLLRRYLRFSGLTSFVELLVACILTGLLAIGLAPCW</sequence>
<feature type="region of interest" description="Disordered" evidence="1">
    <location>
        <begin position="1"/>
        <end position="63"/>
    </location>
</feature>
<comment type="caution">
    <text evidence="3">The sequence shown here is derived from an EMBL/GenBank/DDBJ whole genome shotgun (WGS) entry which is preliminary data.</text>
</comment>
<evidence type="ECO:0000313" key="4">
    <source>
        <dbReference type="Proteomes" id="UP001454036"/>
    </source>
</evidence>
<keyword evidence="4" id="KW-1185">Reference proteome</keyword>
<gene>
    <name evidence="3" type="ORF">LIER_13767</name>
</gene>
<dbReference type="EMBL" id="BAABME010002814">
    <property type="protein sequence ID" value="GAA0156227.1"/>
    <property type="molecule type" value="Genomic_DNA"/>
</dbReference>
<accession>A0AAV3PZ50</accession>
<keyword evidence="2" id="KW-0812">Transmembrane</keyword>
<reference evidence="3 4" key="1">
    <citation type="submission" date="2024-01" db="EMBL/GenBank/DDBJ databases">
        <title>The complete chloroplast genome sequence of Lithospermum erythrorhizon: insights into the phylogenetic relationship among Boraginaceae species and the maternal lineages of purple gromwells.</title>
        <authorList>
            <person name="Okada T."/>
            <person name="Watanabe K."/>
        </authorList>
    </citation>
    <scope>NUCLEOTIDE SEQUENCE [LARGE SCALE GENOMIC DNA]</scope>
</reference>
<feature type="compositionally biased region" description="Polar residues" evidence="1">
    <location>
        <begin position="1"/>
        <end position="19"/>
    </location>
</feature>
<keyword evidence="2" id="KW-1133">Transmembrane helix</keyword>